<accession>A0A1X2IE89</accession>
<keyword evidence="1" id="KW-0809">Transit peptide</keyword>
<evidence type="ECO:0000313" key="4">
    <source>
        <dbReference type="EMBL" id="ORZ15043.1"/>
    </source>
</evidence>
<feature type="compositionally biased region" description="Acidic residues" evidence="2">
    <location>
        <begin position="211"/>
        <end position="228"/>
    </location>
</feature>
<name>A0A1X2IE89_9FUNG</name>
<keyword evidence="1" id="KW-0653">Protein transport</keyword>
<evidence type="ECO:0000259" key="3">
    <source>
        <dbReference type="PROSITE" id="PS50969"/>
    </source>
</evidence>
<organism evidence="4 5">
    <name type="scientific">Absidia repens</name>
    <dbReference type="NCBI Taxonomy" id="90262"/>
    <lineage>
        <taxon>Eukaryota</taxon>
        <taxon>Fungi</taxon>
        <taxon>Fungi incertae sedis</taxon>
        <taxon>Mucoromycota</taxon>
        <taxon>Mucoromycotina</taxon>
        <taxon>Mucoromycetes</taxon>
        <taxon>Mucorales</taxon>
        <taxon>Cunninghamellaceae</taxon>
        <taxon>Absidia</taxon>
    </lineage>
</organism>
<comment type="subcellular location">
    <subcellularLocation>
        <location evidence="1">Mitochondrion inner membrane</location>
        <topology evidence="1">Single-pass membrane protein</topology>
    </subcellularLocation>
</comment>
<dbReference type="PROSITE" id="PS01228">
    <property type="entry name" value="COF_1"/>
    <property type="match status" value="1"/>
</dbReference>
<dbReference type="GO" id="GO:0015031">
    <property type="term" value="P:protein transport"/>
    <property type="evidence" value="ECO:0007669"/>
    <property type="project" value="UniProtKB-KW"/>
</dbReference>
<evidence type="ECO:0000256" key="1">
    <source>
        <dbReference type="RuleBase" id="RU365079"/>
    </source>
</evidence>
<reference evidence="4 5" key="1">
    <citation type="submission" date="2016-07" db="EMBL/GenBank/DDBJ databases">
        <title>Pervasive Adenine N6-methylation of Active Genes in Fungi.</title>
        <authorList>
            <consortium name="DOE Joint Genome Institute"/>
            <person name="Mondo S.J."/>
            <person name="Dannebaum R.O."/>
            <person name="Kuo R.C."/>
            <person name="Labutti K."/>
            <person name="Haridas S."/>
            <person name="Kuo A."/>
            <person name="Salamov A."/>
            <person name="Ahrendt S.R."/>
            <person name="Lipzen A."/>
            <person name="Sullivan W."/>
            <person name="Andreopoulos W.B."/>
            <person name="Clum A."/>
            <person name="Lindquist E."/>
            <person name="Daum C."/>
            <person name="Ramamoorthy G.K."/>
            <person name="Gryganskyi A."/>
            <person name="Culley D."/>
            <person name="Magnuson J.K."/>
            <person name="James T.Y."/>
            <person name="O'Malley M.A."/>
            <person name="Stajich J.E."/>
            <person name="Spatafora J.W."/>
            <person name="Visel A."/>
            <person name="Grigoriev I.V."/>
        </authorList>
    </citation>
    <scope>NUCLEOTIDE SEQUENCE [LARGE SCALE GENOMIC DNA]</scope>
    <source>
        <strain evidence="4 5">NRRL 1336</strain>
    </source>
</reference>
<dbReference type="GO" id="GO:0005744">
    <property type="term" value="C:TIM23 mitochondrial import inner membrane translocase complex"/>
    <property type="evidence" value="ECO:0007669"/>
    <property type="project" value="UniProtKB-UniRule"/>
</dbReference>
<keyword evidence="1" id="KW-0496">Mitochondrion</keyword>
<dbReference type="PANTHER" id="PTHR12210">
    <property type="entry name" value="DULLARD PROTEIN PHOSPHATASE"/>
    <property type="match status" value="1"/>
</dbReference>
<dbReference type="AlphaFoldDB" id="A0A1X2IE89"/>
<comment type="function">
    <text evidence="1">Essential component of the TIM23 complex, a complex that mediates the translocation of transit peptide-containing proteins across the mitochondrial inner membrane.</text>
</comment>
<gene>
    <name evidence="4" type="ORF">BCR42DRAFT_416292</name>
</gene>
<feature type="domain" description="FCP1 homology" evidence="3">
    <location>
        <begin position="25"/>
        <end position="183"/>
    </location>
</feature>
<dbReference type="PROSITE" id="PS50969">
    <property type="entry name" value="FCP1"/>
    <property type="match status" value="1"/>
</dbReference>
<comment type="subunit">
    <text evidence="1">Component of the TIM23 complex.</text>
</comment>
<dbReference type="OrthoDB" id="1711508at2759"/>
<comment type="similarity">
    <text evidence="1">Belongs to the TIM50 family.</text>
</comment>
<dbReference type="EMBL" id="MCGE01000013">
    <property type="protein sequence ID" value="ORZ15043.1"/>
    <property type="molecule type" value="Genomic_DNA"/>
</dbReference>
<dbReference type="InterPro" id="IPR023214">
    <property type="entry name" value="HAD_sf"/>
</dbReference>
<dbReference type="Pfam" id="PF03031">
    <property type="entry name" value="NIF"/>
    <property type="match status" value="1"/>
</dbReference>
<evidence type="ECO:0000313" key="5">
    <source>
        <dbReference type="Proteomes" id="UP000193560"/>
    </source>
</evidence>
<dbReference type="Proteomes" id="UP000193560">
    <property type="component" value="Unassembled WGS sequence"/>
</dbReference>
<proteinExistence type="inferred from homology"/>
<keyword evidence="1" id="KW-0813">Transport</keyword>
<dbReference type="InterPro" id="IPR036412">
    <property type="entry name" value="HAD-like_sf"/>
</dbReference>
<dbReference type="InterPro" id="IPR004274">
    <property type="entry name" value="FCP1_dom"/>
</dbReference>
<comment type="caution">
    <text evidence="4">The sequence shown here is derived from an EMBL/GenBank/DDBJ whole genome shotgun (WGS) entry which is preliminary data.</text>
</comment>
<dbReference type="STRING" id="90262.A0A1X2IE89"/>
<evidence type="ECO:0000256" key="2">
    <source>
        <dbReference type="SAM" id="MobiDB-lite"/>
    </source>
</evidence>
<dbReference type="InterPro" id="IPR050365">
    <property type="entry name" value="TIM50"/>
</dbReference>
<protein>
    <recommendedName>
        <fullName evidence="1">Mitochondrial import inner membrane translocase subunit TIM50</fullName>
    </recommendedName>
</protein>
<sequence length="273" mass="31273">MVTVRNPSKGYLDQANVLSKTLDSVARPKQLLILDLNGTLVSRMKSTGSLYLRPYHNRFFDYIFDNFTVMVWSSARPHNVDKMCRIFGEHRKKLRLIWDRTNFGLSTKDYNSKVVTIKDLEFIWKSLPDYDATNTILMDDSPEKTILQPHNHCVVSEFDHHSSTFRNHGEYELASVQSYLEKVQYQDNVSNYIKNHPYVSPANATNSNSNGDDDDDDNDDDDNGDPSDDSLPGVARSTQCYHYIFNKYGEDPAPILCDLGTDDLTARVSRLQL</sequence>
<keyword evidence="5" id="KW-1185">Reference proteome</keyword>
<feature type="region of interest" description="Disordered" evidence="2">
    <location>
        <begin position="194"/>
        <end position="234"/>
    </location>
</feature>
<dbReference type="SMART" id="SM00577">
    <property type="entry name" value="CPDc"/>
    <property type="match status" value="1"/>
</dbReference>
<dbReference type="Gene3D" id="3.40.50.1000">
    <property type="entry name" value="HAD superfamily/HAD-like"/>
    <property type="match status" value="1"/>
</dbReference>
<keyword evidence="1" id="KW-0811">Translocation</keyword>
<dbReference type="SUPFAM" id="SSF56784">
    <property type="entry name" value="HAD-like"/>
    <property type="match status" value="1"/>
</dbReference>